<evidence type="ECO:0000256" key="2">
    <source>
        <dbReference type="ARBA" id="ARBA00022729"/>
    </source>
</evidence>
<dbReference type="InterPro" id="IPR013783">
    <property type="entry name" value="Ig-like_fold"/>
</dbReference>
<evidence type="ECO:0000256" key="4">
    <source>
        <dbReference type="SAM" id="MobiDB-lite"/>
    </source>
</evidence>
<dbReference type="Gene3D" id="3.20.20.300">
    <property type="entry name" value="Glycoside hydrolase, family 3, N-terminal domain"/>
    <property type="match status" value="1"/>
</dbReference>
<keyword evidence="2" id="KW-0732">Signal</keyword>
<evidence type="ECO:0000256" key="1">
    <source>
        <dbReference type="ARBA" id="ARBA00005336"/>
    </source>
</evidence>
<dbReference type="InterPro" id="IPR036881">
    <property type="entry name" value="Glyco_hydro_3_C_sf"/>
</dbReference>
<dbReference type="Pfam" id="PF14310">
    <property type="entry name" value="Fn3-like"/>
    <property type="match status" value="1"/>
</dbReference>
<dbReference type="PRINTS" id="PR00133">
    <property type="entry name" value="GLHYDRLASE3"/>
</dbReference>
<keyword evidence="7" id="KW-1185">Reference proteome</keyword>
<comment type="similarity">
    <text evidence="1">Belongs to the glycosyl hydrolase 3 family.</text>
</comment>
<dbReference type="Proteomes" id="UP001160142">
    <property type="component" value="Unassembled WGS sequence"/>
</dbReference>
<dbReference type="InterPro" id="IPR036962">
    <property type="entry name" value="Glyco_hydro_3_N_sf"/>
</dbReference>
<organism evidence="6 7">
    <name type="scientific">Antiquaquibacter oligotrophicus</name>
    <dbReference type="NCBI Taxonomy" id="2880260"/>
    <lineage>
        <taxon>Bacteria</taxon>
        <taxon>Bacillati</taxon>
        <taxon>Actinomycetota</taxon>
        <taxon>Actinomycetes</taxon>
        <taxon>Micrococcales</taxon>
        <taxon>Microbacteriaceae</taxon>
        <taxon>Antiquaquibacter</taxon>
    </lineage>
</organism>
<dbReference type="SUPFAM" id="SSF52279">
    <property type="entry name" value="Beta-D-glucan exohydrolase, C-terminal domain"/>
    <property type="match status" value="1"/>
</dbReference>
<dbReference type="EMBL" id="JARXVQ010000001">
    <property type="protein sequence ID" value="MDH6182161.1"/>
    <property type="molecule type" value="Genomic_DNA"/>
</dbReference>
<dbReference type="SUPFAM" id="SSF51445">
    <property type="entry name" value="(Trans)glycosidases"/>
    <property type="match status" value="1"/>
</dbReference>
<dbReference type="InterPro" id="IPR001764">
    <property type="entry name" value="Glyco_hydro_3_N"/>
</dbReference>
<gene>
    <name evidence="6" type="ORF">M2152_002343</name>
</gene>
<feature type="domain" description="Fibronectin type III-like" evidence="5">
    <location>
        <begin position="682"/>
        <end position="751"/>
    </location>
</feature>
<accession>A0ABT6KQA4</accession>
<evidence type="ECO:0000313" key="7">
    <source>
        <dbReference type="Proteomes" id="UP001160142"/>
    </source>
</evidence>
<dbReference type="Gene3D" id="2.60.40.10">
    <property type="entry name" value="Immunoglobulins"/>
    <property type="match status" value="1"/>
</dbReference>
<evidence type="ECO:0000313" key="6">
    <source>
        <dbReference type="EMBL" id="MDH6182161.1"/>
    </source>
</evidence>
<name>A0ABT6KQA4_9MICO</name>
<keyword evidence="3" id="KW-0378">Hydrolase</keyword>
<reference evidence="6 7" key="1">
    <citation type="submission" date="2023-04" db="EMBL/GenBank/DDBJ databases">
        <title>Genome Encyclopedia of Bacteria and Archaea VI: Functional Genomics of Type Strains.</title>
        <authorList>
            <person name="Whitman W."/>
        </authorList>
    </citation>
    <scope>NUCLEOTIDE SEQUENCE [LARGE SCALE GENOMIC DNA]</scope>
    <source>
        <strain evidence="6 7">SG_E_30_P1</strain>
    </source>
</reference>
<evidence type="ECO:0000259" key="5">
    <source>
        <dbReference type="SMART" id="SM01217"/>
    </source>
</evidence>
<dbReference type="Pfam" id="PF00933">
    <property type="entry name" value="Glyco_hydro_3"/>
    <property type="match status" value="1"/>
</dbReference>
<dbReference type="InterPro" id="IPR017853">
    <property type="entry name" value="GH"/>
</dbReference>
<dbReference type="RefSeq" id="WP_407650550.1">
    <property type="nucleotide sequence ID" value="NZ_CP085036.1"/>
</dbReference>
<feature type="region of interest" description="Disordered" evidence="4">
    <location>
        <begin position="1"/>
        <end position="22"/>
    </location>
</feature>
<dbReference type="PANTHER" id="PTHR42721">
    <property type="entry name" value="SUGAR HYDROLASE-RELATED"/>
    <property type="match status" value="1"/>
</dbReference>
<dbReference type="PANTHER" id="PTHR42721:SF3">
    <property type="entry name" value="BETA-D-XYLOSIDASE 5-RELATED"/>
    <property type="match status" value="1"/>
</dbReference>
<dbReference type="InterPro" id="IPR044993">
    <property type="entry name" value="BXL"/>
</dbReference>
<dbReference type="Pfam" id="PF01915">
    <property type="entry name" value="Glyco_hydro_3_C"/>
    <property type="match status" value="1"/>
</dbReference>
<evidence type="ECO:0000256" key="3">
    <source>
        <dbReference type="ARBA" id="ARBA00022801"/>
    </source>
</evidence>
<dbReference type="SMART" id="SM01217">
    <property type="entry name" value="Fn3_like"/>
    <property type="match status" value="1"/>
</dbReference>
<proteinExistence type="inferred from homology"/>
<dbReference type="InterPro" id="IPR026891">
    <property type="entry name" value="Fn3-like"/>
</dbReference>
<sequence length="788" mass="83371">MTLDLDSTRAGSASSPAPPHMPVVSERVQRLLDHMSLDQKLAQLVGFWVDHGGEVVAPMAGELGGSARYDEVTRHGLGHLTRVYGTRPVDPVERAAWLWAEQRRLSERSGLGIPAIVHEETLTGLAAWKAATFPTPLAWGAAFDPELVEKMGVAIGQSMRELGIHQGLAPVLDVVRDPRWGRVDECISEDPYVVGTIGTAYVRGLQDAGIHATLKHFVGYSASQAGRNHAPVHAGRRELADVLLPPFEMAIRDGGARSVMNSYAEIDGVPVASSPELLGDLLRGDWGFDGVVVADYFAVAFLRLMHGVAADQGEAAALALAAGIDVELPTGDAYVEPLAERIRSGLVDEAIVDRSVLRVLSQKEELGLLDATFDEPPTAVDLDSPRHRELARRLADESVVLLSNNGILPLFSGSDSSTGSRPRVAVIGPNADRSEALMGCYSFINHVLVHHPDAALGIDIPSVFTSLLGALPTADLLFAQGCEVDSDDRSGFADAVRTAAKSDVAVVVVGDQAGLFGRGTVGEGNDVESLELPGVQRELVEAVAATGTPVVLVLITGRPYAIGWAFDGDVVPAAVVQSFFPGEEGGRAIAAVLTGETNPSGRLPVSLPRSAGAQPFTYLHPMLGGPSEITSADSTPVLPFGHGLSYTRFEYAALEVASNIDTAGEFDVAVRLTNVGARAGAEVVQLYARDLVASVTRPVAQLLAYARVELGAGESTVVRLTVPTARLAFSDRDLDRVVEPGAVDLWFGRSCVDRILERRVDLVGGTHRVTPADTRIATVRTDAVGGAP</sequence>
<comment type="caution">
    <text evidence="6">The sequence shown here is derived from an EMBL/GenBank/DDBJ whole genome shotgun (WGS) entry which is preliminary data.</text>
</comment>
<dbReference type="Gene3D" id="3.40.50.1700">
    <property type="entry name" value="Glycoside hydrolase family 3 C-terminal domain"/>
    <property type="match status" value="1"/>
</dbReference>
<dbReference type="InterPro" id="IPR002772">
    <property type="entry name" value="Glyco_hydro_3_C"/>
</dbReference>
<protein>
    <submittedName>
        <fullName evidence="6">Beta-glucosidase-like glycosyl hydrolase</fullName>
    </submittedName>
</protein>